<dbReference type="InterPro" id="IPR025827">
    <property type="entry name" value="Zn_ribbon_recom_dom"/>
</dbReference>
<dbReference type="SMART" id="SM00857">
    <property type="entry name" value="Resolvase"/>
    <property type="match status" value="1"/>
</dbReference>
<dbReference type="Pfam" id="PF13408">
    <property type="entry name" value="Zn_ribbon_recom"/>
    <property type="match status" value="1"/>
</dbReference>
<dbReference type="InterPro" id="IPR011109">
    <property type="entry name" value="DNA_bind_recombinase_dom"/>
</dbReference>
<dbReference type="Proteomes" id="UP001589709">
    <property type="component" value="Unassembled WGS sequence"/>
</dbReference>
<feature type="domain" description="Resolvase/invertase-type recombinase catalytic" evidence="1">
    <location>
        <begin position="4"/>
        <end position="154"/>
    </location>
</feature>
<sequence length="477" mass="52836">MAVRLGGYARISLDKDGQELGVDRQRSDYRQVAGVRPGWIAARDYIDNDISAFKRNVVRPEFEKLLVDLQTGVLDGVIAYDLDRLARQPRDLERLIDVFEDRPELVFCTVTNDIDLSTSDGRTMARVMVAFANKASADTGRRVARKHRELADAGKNAGGFPPFGWKDDRVTVDPAQAELITQAHDALLAGTRLSTITAEWQKLGIRTSRNTGKPITRVALKGILTNPRLAGFRTVKGQKHIGEDGKPVMGVWEPICTPDKLDAVVAVLADVNSRYKTNNLSNNHKYLLSGILRCAECGTRMIANMRSSWKEGSKGSRFTYRCPAAKDGGCGKVSRAGEPLDEHIIALIHDAETRLKAPTPGPVEWPGAVRLIEVEESISDLISAMNSGTLKARTVIAMLEPLEKERDELEYERNRHAVEQIKTSAATVELSEEFERLPIERQRAVIAKHIKAIVVNPAGRGARKFNPDLLEVVWAAY</sequence>
<comment type="caution">
    <text evidence="3">The sequence shown here is derived from an EMBL/GenBank/DDBJ whole genome shotgun (WGS) entry which is preliminary data.</text>
</comment>
<evidence type="ECO:0000313" key="4">
    <source>
        <dbReference type="Proteomes" id="UP001589709"/>
    </source>
</evidence>
<accession>A0ABV5MTL7</accession>
<dbReference type="Pfam" id="PF00239">
    <property type="entry name" value="Resolvase"/>
    <property type="match status" value="1"/>
</dbReference>
<keyword evidence="4" id="KW-1185">Reference proteome</keyword>
<name>A0ABV5MTL7_9ACTN</name>
<dbReference type="InterPro" id="IPR036162">
    <property type="entry name" value="Resolvase-like_N_sf"/>
</dbReference>
<protein>
    <submittedName>
        <fullName evidence="3">Recombinase family protein</fullName>
    </submittedName>
</protein>
<evidence type="ECO:0000259" key="2">
    <source>
        <dbReference type="PROSITE" id="PS51737"/>
    </source>
</evidence>
<gene>
    <name evidence="3" type="ORF">ACFF45_01050</name>
</gene>
<evidence type="ECO:0000313" key="3">
    <source>
        <dbReference type="EMBL" id="MFB9461354.1"/>
    </source>
</evidence>
<dbReference type="CDD" id="cd00338">
    <property type="entry name" value="Ser_Recombinase"/>
    <property type="match status" value="1"/>
</dbReference>
<dbReference type="Gene3D" id="3.40.50.1390">
    <property type="entry name" value="Resolvase, N-terminal catalytic domain"/>
    <property type="match status" value="1"/>
</dbReference>
<proteinExistence type="predicted"/>
<dbReference type="InterPro" id="IPR038109">
    <property type="entry name" value="DNA_bind_recomb_sf"/>
</dbReference>
<dbReference type="PROSITE" id="PS51737">
    <property type="entry name" value="RECOMBINASE_DNA_BIND"/>
    <property type="match status" value="1"/>
</dbReference>
<dbReference type="Pfam" id="PF07508">
    <property type="entry name" value="Recombinase"/>
    <property type="match status" value="1"/>
</dbReference>
<dbReference type="RefSeq" id="WP_381340547.1">
    <property type="nucleotide sequence ID" value="NZ_JBHMCY010000001.1"/>
</dbReference>
<dbReference type="EMBL" id="JBHMCY010000001">
    <property type="protein sequence ID" value="MFB9461354.1"/>
    <property type="molecule type" value="Genomic_DNA"/>
</dbReference>
<dbReference type="InterPro" id="IPR006119">
    <property type="entry name" value="Resolv_N"/>
</dbReference>
<dbReference type="InterPro" id="IPR050639">
    <property type="entry name" value="SSR_resolvase"/>
</dbReference>
<dbReference type="PANTHER" id="PTHR30461">
    <property type="entry name" value="DNA-INVERTASE FROM LAMBDOID PROPHAGE"/>
    <property type="match status" value="1"/>
</dbReference>
<dbReference type="Gene3D" id="3.90.1750.20">
    <property type="entry name" value="Putative Large Serine Recombinase, Chain B, Domain 2"/>
    <property type="match status" value="1"/>
</dbReference>
<reference evidence="3 4" key="1">
    <citation type="submission" date="2024-09" db="EMBL/GenBank/DDBJ databases">
        <authorList>
            <person name="Sun Q."/>
            <person name="Mori K."/>
        </authorList>
    </citation>
    <scope>NUCLEOTIDE SEQUENCE [LARGE SCALE GENOMIC DNA]</scope>
    <source>
        <strain evidence="3 4">JCM 6917</strain>
    </source>
</reference>
<organism evidence="3 4">
    <name type="scientific">Streptomyces cinereospinus</name>
    <dbReference type="NCBI Taxonomy" id="285561"/>
    <lineage>
        <taxon>Bacteria</taxon>
        <taxon>Bacillati</taxon>
        <taxon>Actinomycetota</taxon>
        <taxon>Actinomycetes</taxon>
        <taxon>Kitasatosporales</taxon>
        <taxon>Streptomycetaceae</taxon>
        <taxon>Streptomyces</taxon>
    </lineage>
</organism>
<evidence type="ECO:0000259" key="1">
    <source>
        <dbReference type="PROSITE" id="PS51736"/>
    </source>
</evidence>
<dbReference type="PANTHER" id="PTHR30461:SF23">
    <property type="entry name" value="DNA RECOMBINASE-RELATED"/>
    <property type="match status" value="1"/>
</dbReference>
<feature type="domain" description="Recombinase" evidence="2">
    <location>
        <begin position="162"/>
        <end position="274"/>
    </location>
</feature>
<dbReference type="PROSITE" id="PS51736">
    <property type="entry name" value="RECOMBINASES_3"/>
    <property type="match status" value="1"/>
</dbReference>
<dbReference type="SUPFAM" id="SSF53041">
    <property type="entry name" value="Resolvase-like"/>
    <property type="match status" value="1"/>
</dbReference>